<dbReference type="SUPFAM" id="SSF52540">
    <property type="entry name" value="P-loop containing nucleoside triphosphate hydrolases"/>
    <property type="match status" value="1"/>
</dbReference>
<dbReference type="Pfam" id="PF21448">
    <property type="entry name" value="DNMK"/>
    <property type="match status" value="1"/>
</dbReference>
<name>A0A2H4PGJ5_9CAUD</name>
<keyword evidence="1" id="KW-0808">Transferase</keyword>
<dbReference type="InterPro" id="IPR048444">
    <property type="entry name" value="DNMK"/>
</dbReference>
<reference evidence="1 2" key="1">
    <citation type="submission" date="2017-10" db="EMBL/GenBank/DDBJ databases">
        <authorList>
            <person name="Sulaiman A."/>
            <person name="Sivoravong A."/>
            <person name="Swapan B."/>
            <person name="Layton S.R."/>
            <person name="Kim T."/>
            <person name="Hughes L.E."/>
            <person name="Garlena R.A."/>
            <person name="Russell D.A."/>
            <person name="Pope W.H."/>
            <person name="Jacobs-Sera D."/>
            <person name="Hendrix R.W."/>
            <person name="Hatfull G.F."/>
        </authorList>
    </citation>
    <scope>NUCLEOTIDE SEQUENCE [LARGE SCALE GENOMIC DNA]</scope>
</reference>
<proteinExistence type="predicted"/>
<gene>
    <name evidence="1" type="ORF">SEA_ALSABER_61</name>
</gene>
<dbReference type="GO" id="GO:0016301">
    <property type="term" value="F:kinase activity"/>
    <property type="evidence" value="ECO:0007669"/>
    <property type="project" value="UniProtKB-KW"/>
</dbReference>
<keyword evidence="1" id="KW-0418">Kinase</keyword>
<dbReference type="Proteomes" id="UP000240486">
    <property type="component" value="Segment"/>
</dbReference>
<accession>A0A2H4PGJ5</accession>
<dbReference type="InterPro" id="IPR027417">
    <property type="entry name" value="P-loop_NTPase"/>
</dbReference>
<dbReference type="EMBL" id="MG298964">
    <property type="protein sequence ID" value="ATW61335.1"/>
    <property type="molecule type" value="Genomic_DNA"/>
</dbReference>
<sequence length="197" mass="21105">MSPTLLIGLSGYAGSGKDEAAKVLVAGGWRRDAFADRLRTFLYALNPLIPGHVGAGNLRLANVVDAYGWDAAKRTFPEVRQLLQRCGTEAGRAVLGSEVWVNALMREFDPANEALVVTDVRFPNEADAIRKAGGVLVRIERPGVGPNTAPDGSVHQSDVALDGYDFDVTVQNDGDVIDLHERLLSTALLINLKALTA</sequence>
<keyword evidence="2" id="KW-1185">Reference proteome</keyword>
<dbReference type="Gene3D" id="3.40.50.300">
    <property type="entry name" value="P-loop containing nucleotide triphosphate hydrolases"/>
    <property type="match status" value="1"/>
</dbReference>
<evidence type="ECO:0000313" key="1">
    <source>
        <dbReference type="EMBL" id="ATW61335.1"/>
    </source>
</evidence>
<evidence type="ECO:0000313" key="2">
    <source>
        <dbReference type="Proteomes" id="UP000240486"/>
    </source>
</evidence>
<protein>
    <submittedName>
        <fullName evidence="1">Deoxynucleoside monophosphate kinase</fullName>
    </submittedName>
</protein>
<organism evidence="1 2">
    <name type="scientific">Streptomyces phage Alsaber</name>
    <dbReference type="NCBI Taxonomy" id="2053672"/>
    <lineage>
        <taxon>Viruses</taxon>
        <taxon>Duplodnaviria</taxon>
        <taxon>Heunggongvirae</taxon>
        <taxon>Uroviricota</taxon>
        <taxon>Caudoviricetes</taxon>
        <taxon>Arquatrovirinae</taxon>
        <taxon>Camvirus</taxon>
        <taxon>Camvirus alsaber</taxon>
    </lineage>
</organism>